<feature type="transmembrane region" description="Helical" evidence="1">
    <location>
        <begin position="54"/>
        <end position="74"/>
    </location>
</feature>
<keyword evidence="1" id="KW-0472">Membrane</keyword>
<dbReference type="AlphaFoldDB" id="A0A6G9QN04"/>
<keyword evidence="1" id="KW-0812">Transmembrane</keyword>
<dbReference type="RefSeq" id="WP_167679206.1">
    <property type="nucleotide sequence ID" value="NZ_CP050313.1"/>
</dbReference>
<evidence type="ECO:0000313" key="3">
    <source>
        <dbReference type="Proteomes" id="UP000502608"/>
    </source>
</evidence>
<gene>
    <name evidence="2" type="ORF">HBH39_13785</name>
</gene>
<reference evidence="2 3" key="1">
    <citation type="submission" date="2020-03" db="EMBL/GenBank/DDBJ databases">
        <title>Complete genome sequence of Shewanella sp.</title>
        <authorList>
            <person name="Kim Y.-S."/>
            <person name="Kim S.-J."/>
            <person name="Jung H.-K."/>
            <person name="Kim K.-H."/>
        </authorList>
    </citation>
    <scope>NUCLEOTIDE SEQUENCE [LARGE SCALE GENOMIC DNA]</scope>
    <source>
        <strain evidence="2 3">PN3F2</strain>
    </source>
</reference>
<organism evidence="2 3">
    <name type="scientific">Shewanella aestuarii</name>
    <dbReference type="NCBI Taxonomy" id="1028752"/>
    <lineage>
        <taxon>Bacteria</taxon>
        <taxon>Pseudomonadati</taxon>
        <taxon>Pseudomonadota</taxon>
        <taxon>Gammaproteobacteria</taxon>
        <taxon>Alteromonadales</taxon>
        <taxon>Shewanellaceae</taxon>
        <taxon>Shewanella</taxon>
    </lineage>
</organism>
<keyword evidence="1" id="KW-1133">Transmembrane helix</keyword>
<accession>A0A6G9QN04</accession>
<proteinExistence type="predicted"/>
<dbReference type="Proteomes" id="UP000502608">
    <property type="component" value="Chromosome"/>
</dbReference>
<evidence type="ECO:0000256" key="1">
    <source>
        <dbReference type="SAM" id="Phobius"/>
    </source>
</evidence>
<protein>
    <submittedName>
        <fullName evidence="2">Uncharacterized protein</fullName>
    </submittedName>
</protein>
<name>A0A6G9QN04_9GAMM</name>
<dbReference type="KEGG" id="saes:HBH39_13785"/>
<dbReference type="EMBL" id="CP050313">
    <property type="protein sequence ID" value="QIR15437.1"/>
    <property type="molecule type" value="Genomic_DNA"/>
</dbReference>
<keyword evidence="3" id="KW-1185">Reference proteome</keyword>
<evidence type="ECO:0000313" key="2">
    <source>
        <dbReference type="EMBL" id="QIR15437.1"/>
    </source>
</evidence>
<sequence>MKQSHQQNINLDALVNDLPKEIKPENDLWLGIEKQLTPQQGENRTTTSSKWRTVAIAASLMLVSLIGLQQWFYFNHDDRQLAKVNDRTNMANDAFIQEDDIKSYAQDIAPLNALIQQIAANHQAQIDALITSQQTQGFATVNYQQAIETMTTEQQQSKIEKSLFDLRQAADSTQQILLKEPNNQQIWQLWIWILKQELALIKQLPLLPIYQAQDQPLLNQHI</sequence>